<keyword evidence="6" id="KW-1185">Reference proteome</keyword>
<dbReference type="SUPFAM" id="SSF49854">
    <property type="entry name" value="Spermadhesin, CUB domain"/>
    <property type="match status" value="1"/>
</dbReference>
<evidence type="ECO:0000256" key="1">
    <source>
        <dbReference type="ARBA" id="ARBA00022737"/>
    </source>
</evidence>
<evidence type="ECO:0000313" key="5">
    <source>
        <dbReference type="Ensembl" id="ENSSORP00005008518.1"/>
    </source>
</evidence>
<evidence type="ECO:0000259" key="4">
    <source>
        <dbReference type="PROSITE" id="PS01180"/>
    </source>
</evidence>
<dbReference type="AlphaFoldDB" id="A0A672YVA8"/>
<dbReference type="Proteomes" id="UP000472271">
    <property type="component" value="Chromosome 1"/>
</dbReference>
<reference evidence="5" key="2">
    <citation type="submission" date="2025-08" db="UniProtKB">
        <authorList>
            <consortium name="Ensembl"/>
        </authorList>
    </citation>
    <scope>IDENTIFICATION</scope>
</reference>
<dbReference type="InterPro" id="IPR000859">
    <property type="entry name" value="CUB_dom"/>
</dbReference>
<dbReference type="Pfam" id="PF00431">
    <property type="entry name" value="CUB"/>
    <property type="match status" value="1"/>
</dbReference>
<dbReference type="Gene3D" id="2.60.120.290">
    <property type="entry name" value="Spermadhesin, CUB domain"/>
    <property type="match status" value="1"/>
</dbReference>
<dbReference type="PANTHER" id="PTHR24251:SF52">
    <property type="entry name" value="CUB DOMAIN-CONTAINING PROTEIN"/>
    <property type="match status" value="1"/>
</dbReference>
<keyword evidence="1" id="KW-0677">Repeat</keyword>
<feature type="domain" description="CUB" evidence="4">
    <location>
        <begin position="17"/>
        <end position="132"/>
    </location>
</feature>
<evidence type="ECO:0000256" key="3">
    <source>
        <dbReference type="PROSITE-ProRule" id="PRU00059"/>
    </source>
</evidence>
<reference evidence="5" key="3">
    <citation type="submission" date="2025-09" db="UniProtKB">
        <authorList>
            <consortium name="Ensembl"/>
        </authorList>
    </citation>
    <scope>IDENTIFICATION</scope>
</reference>
<name>A0A672YVA8_9TELE</name>
<evidence type="ECO:0000313" key="6">
    <source>
        <dbReference type="Proteomes" id="UP000472271"/>
    </source>
</evidence>
<dbReference type="PANTHER" id="PTHR24251">
    <property type="entry name" value="OVOCHYMASE-RELATED"/>
    <property type="match status" value="1"/>
</dbReference>
<evidence type="ECO:0000256" key="2">
    <source>
        <dbReference type="ARBA" id="ARBA00023157"/>
    </source>
</evidence>
<dbReference type="CDD" id="cd00041">
    <property type="entry name" value="CUB"/>
    <property type="match status" value="1"/>
</dbReference>
<dbReference type="Ensembl" id="ENSSORT00005008815.1">
    <property type="protein sequence ID" value="ENSSORP00005008518.1"/>
    <property type="gene ID" value="ENSSORG00005004726.1"/>
</dbReference>
<organism evidence="5 6">
    <name type="scientific">Sphaeramia orbicularis</name>
    <name type="common">orbiculate cardinalfish</name>
    <dbReference type="NCBI Taxonomy" id="375764"/>
    <lineage>
        <taxon>Eukaryota</taxon>
        <taxon>Metazoa</taxon>
        <taxon>Chordata</taxon>
        <taxon>Craniata</taxon>
        <taxon>Vertebrata</taxon>
        <taxon>Euteleostomi</taxon>
        <taxon>Actinopterygii</taxon>
        <taxon>Neopterygii</taxon>
        <taxon>Teleostei</taxon>
        <taxon>Neoteleostei</taxon>
        <taxon>Acanthomorphata</taxon>
        <taxon>Gobiaria</taxon>
        <taxon>Kurtiformes</taxon>
        <taxon>Apogonoidei</taxon>
        <taxon>Apogonidae</taxon>
        <taxon>Apogoninae</taxon>
        <taxon>Sphaeramia</taxon>
    </lineage>
</organism>
<reference evidence="5" key="1">
    <citation type="submission" date="2019-06" db="EMBL/GenBank/DDBJ databases">
        <authorList>
            <consortium name="Wellcome Sanger Institute Data Sharing"/>
        </authorList>
    </citation>
    <scope>NUCLEOTIDE SEQUENCE [LARGE SCALE GENOMIC DNA]</scope>
</reference>
<dbReference type="InParanoid" id="A0A672YVA8"/>
<dbReference type="InterPro" id="IPR035914">
    <property type="entry name" value="Sperma_CUB_dom_sf"/>
</dbReference>
<proteinExistence type="predicted"/>
<protein>
    <recommendedName>
        <fullName evidence="4">CUB domain-containing protein</fullName>
    </recommendedName>
</protein>
<keyword evidence="2" id="KW-1015">Disulfide bond</keyword>
<dbReference type="PROSITE" id="PS01180">
    <property type="entry name" value="CUB"/>
    <property type="match status" value="1"/>
</dbReference>
<dbReference type="SMART" id="SM00042">
    <property type="entry name" value="CUB"/>
    <property type="match status" value="1"/>
</dbReference>
<accession>A0A672YVA8</accession>
<comment type="caution">
    <text evidence="3">Lacks conserved residue(s) required for the propagation of feature annotation.</text>
</comment>
<sequence length="132" mass="14528">MSMVVFTLRPFFTASGCGGPKDLIGAEGSVSSMGFPGSYSNKARCQWNIQVPDGKLVHLHFRNFSLEESDICMNDKVSLRDRLGSLGMGISNLSSSTYKSEFCMVETYLILPLSAFTPLSLTLYNNQPILFP</sequence>